<sequence length="110" mass="12262">MIIVFKNRATKGELEKVAKDLNGYIKFVVDLKKKTLTAGGKMHLEGEQVLLKDGSSQTDLWGGGYDLESGEVDFDSMINIRPNQGNTSREILDPTIRNDVLKIVKDLLIL</sequence>
<evidence type="ECO:0000313" key="2">
    <source>
        <dbReference type="Proteomes" id="UP000179227"/>
    </source>
</evidence>
<dbReference type="EMBL" id="MFBS01000016">
    <property type="protein sequence ID" value="OGE09907.1"/>
    <property type="molecule type" value="Genomic_DNA"/>
</dbReference>
<comment type="caution">
    <text evidence="1">The sequence shown here is derived from an EMBL/GenBank/DDBJ whole genome shotgun (WGS) entry which is preliminary data.</text>
</comment>
<gene>
    <name evidence="1" type="ORF">A3A60_04955</name>
</gene>
<protein>
    <submittedName>
        <fullName evidence="1">Uncharacterized protein</fullName>
    </submittedName>
</protein>
<organism evidence="1 2">
    <name type="scientific">Candidatus Curtissbacteria bacterium RIFCSPLOWO2_01_FULL_42_26</name>
    <dbReference type="NCBI Taxonomy" id="1797729"/>
    <lineage>
        <taxon>Bacteria</taxon>
        <taxon>Candidatus Curtissiibacteriota</taxon>
    </lineage>
</organism>
<dbReference type="Proteomes" id="UP000179227">
    <property type="component" value="Unassembled WGS sequence"/>
</dbReference>
<dbReference type="Pfam" id="PF18924">
    <property type="entry name" value="DUF5674"/>
    <property type="match status" value="1"/>
</dbReference>
<dbReference type="STRING" id="1797729.A3A60_04955"/>
<reference evidence="1 2" key="1">
    <citation type="journal article" date="2016" name="Nat. Commun.">
        <title>Thousands of microbial genomes shed light on interconnected biogeochemical processes in an aquifer system.</title>
        <authorList>
            <person name="Anantharaman K."/>
            <person name="Brown C.T."/>
            <person name="Hug L.A."/>
            <person name="Sharon I."/>
            <person name="Castelle C.J."/>
            <person name="Probst A.J."/>
            <person name="Thomas B.C."/>
            <person name="Singh A."/>
            <person name="Wilkins M.J."/>
            <person name="Karaoz U."/>
            <person name="Brodie E.L."/>
            <person name="Williams K.H."/>
            <person name="Hubbard S.S."/>
            <person name="Banfield J.F."/>
        </authorList>
    </citation>
    <scope>NUCLEOTIDE SEQUENCE [LARGE SCALE GENOMIC DNA]</scope>
</reference>
<dbReference type="InterPro" id="IPR043731">
    <property type="entry name" value="DUF5674"/>
</dbReference>
<name>A0A1F5I0I2_9BACT</name>
<proteinExistence type="predicted"/>
<dbReference type="AlphaFoldDB" id="A0A1F5I0I2"/>
<accession>A0A1F5I0I2</accession>
<evidence type="ECO:0000313" key="1">
    <source>
        <dbReference type="EMBL" id="OGE09907.1"/>
    </source>
</evidence>